<dbReference type="RefSeq" id="WP_303736835.1">
    <property type="nucleotide sequence ID" value="NZ_SUTE01000042.1"/>
</dbReference>
<reference evidence="4" key="1">
    <citation type="submission" date="2019-04" db="EMBL/GenBank/DDBJ databases">
        <title>Evolution of Biomass-Degrading Anaerobic Consortia Revealed by Metagenomics.</title>
        <authorList>
            <person name="Peng X."/>
        </authorList>
    </citation>
    <scope>NUCLEOTIDE SEQUENCE</scope>
    <source>
        <strain evidence="4">SIG12</strain>
    </source>
</reference>
<dbReference type="Gene3D" id="1.10.1200.10">
    <property type="entry name" value="ACP-like"/>
    <property type="match status" value="3"/>
</dbReference>
<dbReference type="InterPro" id="IPR001242">
    <property type="entry name" value="Condensation_dom"/>
</dbReference>
<dbReference type="Pfam" id="PF13193">
    <property type="entry name" value="AMP-binding_C"/>
    <property type="match status" value="2"/>
</dbReference>
<evidence type="ECO:0000256" key="1">
    <source>
        <dbReference type="ARBA" id="ARBA00022450"/>
    </source>
</evidence>
<dbReference type="SUPFAM" id="SSF47336">
    <property type="entry name" value="ACP-like"/>
    <property type="match status" value="3"/>
</dbReference>
<dbReference type="PROSITE" id="PS00455">
    <property type="entry name" value="AMP_BINDING"/>
    <property type="match status" value="3"/>
</dbReference>
<dbReference type="GO" id="GO:0016874">
    <property type="term" value="F:ligase activity"/>
    <property type="evidence" value="ECO:0007669"/>
    <property type="project" value="UniProtKB-KW"/>
</dbReference>
<dbReference type="InterPro" id="IPR000873">
    <property type="entry name" value="AMP-dep_synth/lig_dom"/>
</dbReference>
<dbReference type="PANTHER" id="PTHR45527:SF1">
    <property type="entry name" value="FATTY ACID SYNTHASE"/>
    <property type="match status" value="1"/>
</dbReference>
<keyword evidence="4" id="KW-0436">Ligase</keyword>
<dbReference type="Pfam" id="PF00668">
    <property type="entry name" value="Condensation"/>
    <property type="match status" value="5"/>
</dbReference>
<name>A0A8T3VIS2_9EURY</name>
<dbReference type="Pfam" id="PF00501">
    <property type="entry name" value="AMP-binding"/>
    <property type="match status" value="3"/>
</dbReference>
<evidence type="ECO:0000313" key="5">
    <source>
        <dbReference type="Proteomes" id="UP000762703"/>
    </source>
</evidence>
<proteinExistence type="predicted"/>
<gene>
    <name evidence="4" type="primary">dltA</name>
    <name evidence="4" type="ORF">E7Z73_05555</name>
</gene>
<dbReference type="Gene3D" id="3.30.300.30">
    <property type="match status" value="3"/>
</dbReference>
<dbReference type="InterPro" id="IPR006162">
    <property type="entry name" value="Ppantetheine_attach_site"/>
</dbReference>
<dbReference type="EC" id="6.1.1.13" evidence="4"/>
<dbReference type="GO" id="GO:0043041">
    <property type="term" value="P:amino acid activation for nonribosomal peptide biosynthetic process"/>
    <property type="evidence" value="ECO:0007669"/>
    <property type="project" value="TreeGrafter"/>
</dbReference>
<keyword evidence="2" id="KW-0597">Phosphoprotein</keyword>
<dbReference type="InterPro" id="IPR009081">
    <property type="entry name" value="PP-bd_ACP"/>
</dbReference>
<dbReference type="InterPro" id="IPR045851">
    <property type="entry name" value="AMP-bd_C_sf"/>
</dbReference>
<feature type="domain" description="Carrier" evidence="3">
    <location>
        <begin position="3065"/>
        <end position="3139"/>
    </location>
</feature>
<dbReference type="InterPro" id="IPR036736">
    <property type="entry name" value="ACP-like_sf"/>
</dbReference>
<dbReference type="PROSITE" id="PS00012">
    <property type="entry name" value="PHOSPHOPANTETHEINE"/>
    <property type="match status" value="1"/>
</dbReference>
<dbReference type="Gene3D" id="3.40.50.12780">
    <property type="entry name" value="N-terminal domain of ligase-like"/>
    <property type="match status" value="2"/>
</dbReference>
<dbReference type="Gene3D" id="3.30.559.30">
    <property type="entry name" value="Nonribosomal peptide synthetase, condensation domain"/>
    <property type="match status" value="5"/>
</dbReference>
<dbReference type="InterPro" id="IPR042099">
    <property type="entry name" value="ANL_N_sf"/>
</dbReference>
<dbReference type="Proteomes" id="UP000762703">
    <property type="component" value="Unassembled WGS sequence"/>
</dbReference>
<dbReference type="SUPFAM" id="SSF56801">
    <property type="entry name" value="Acetyl-CoA synthetase-like"/>
    <property type="match status" value="3"/>
</dbReference>
<dbReference type="PROSITE" id="PS50075">
    <property type="entry name" value="CARRIER"/>
    <property type="match status" value="3"/>
</dbReference>
<dbReference type="Gene3D" id="3.30.559.10">
    <property type="entry name" value="Chloramphenicol acetyltransferase-like domain"/>
    <property type="match status" value="5"/>
</dbReference>
<dbReference type="SUPFAM" id="SSF52777">
    <property type="entry name" value="CoA-dependent acyltransferases"/>
    <property type="match status" value="10"/>
</dbReference>
<dbReference type="PANTHER" id="PTHR45527">
    <property type="entry name" value="NONRIBOSOMAL PEPTIDE SYNTHETASE"/>
    <property type="match status" value="1"/>
</dbReference>
<dbReference type="GO" id="GO:0044550">
    <property type="term" value="P:secondary metabolite biosynthetic process"/>
    <property type="evidence" value="ECO:0007669"/>
    <property type="project" value="TreeGrafter"/>
</dbReference>
<evidence type="ECO:0000256" key="2">
    <source>
        <dbReference type="ARBA" id="ARBA00022553"/>
    </source>
</evidence>
<dbReference type="NCBIfam" id="NF003417">
    <property type="entry name" value="PRK04813.1"/>
    <property type="match status" value="3"/>
</dbReference>
<keyword evidence="1" id="KW-0596">Phosphopantetheine</keyword>
<feature type="domain" description="Carrier" evidence="3">
    <location>
        <begin position="666"/>
        <end position="741"/>
    </location>
</feature>
<dbReference type="GO" id="GO:0005737">
    <property type="term" value="C:cytoplasm"/>
    <property type="evidence" value="ECO:0007669"/>
    <property type="project" value="TreeGrafter"/>
</dbReference>
<feature type="domain" description="Carrier" evidence="3">
    <location>
        <begin position="1666"/>
        <end position="1740"/>
    </location>
</feature>
<dbReference type="EMBL" id="SUTE01000042">
    <property type="protein sequence ID" value="MBE6505193.1"/>
    <property type="molecule type" value="Genomic_DNA"/>
</dbReference>
<dbReference type="GO" id="GO:0031177">
    <property type="term" value="F:phosphopantetheine binding"/>
    <property type="evidence" value="ECO:0007669"/>
    <property type="project" value="TreeGrafter"/>
</dbReference>
<evidence type="ECO:0000313" key="4">
    <source>
        <dbReference type="EMBL" id="MBE6505193.1"/>
    </source>
</evidence>
<dbReference type="InterPro" id="IPR020845">
    <property type="entry name" value="AMP-binding_CS"/>
</dbReference>
<dbReference type="InterPro" id="IPR023213">
    <property type="entry name" value="CAT-like_dom_sf"/>
</dbReference>
<protein>
    <submittedName>
        <fullName evidence="4">D-alanine--poly(Phosphoribitol) ligase subunit DltA</fullName>
        <ecNumber evidence="4">6.1.1.13</ecNumber>
    </submittedName>
</protein>
<dbReference type="InterPro" id="IPR025110">
    <property type="entry name" value="AMP-bd_C"/>
</dbReference>
<evidence type="ECO:0000259" key="3">
    <source>
        <dbReference type="PROSITE" id="PS50075"/>
    </source>
</evidence>
<organism evidence="4 5">
    <name type="scientific">Methanobrevibacter millerae</name>
    <dbReference type="NCBI Taxonomy" id="230361"/>
    <lineage>
        <taxon>Archaea</taxon>
        <taxon>Methanobacteriati</taxon>
        <taxon>Methanobacteriota</taxon>
        <taxon>Methanomada group</taxon>
        <taxon>Methanobacteria</taxon>
        <taxon>Methanobacteriales</taxon>
        <taxon>Methanobacteriaceae</taxon>
        <taxon>Methanobrevibacter</taxon>
    </lineage>
</organism>
<dbReference type="Pfam" id="PF00550">
    <property type="entry name" value="PP-binding"/>
    <property type="match status" value="3"/>
</dbReference>
<dbReference type="CDD" id="cd05930">
    <property type="entry name" value="A_NRPS"/>
    <property type="match status" value="3"/>
</dbReference>
<sequence>MNEFEPTFLPFNKNKDDVAIVYESIPLKKELIDDLCGDNDFDLIIMAATCITLTKYVNSTEIFIGVDDALLMFNEEDRNKTVSDYMATIRKYLNQPNSADGETFFNIHFDDADVGGEGVYLLVGENSLKIRFDSNKYTTSYMRSFLRSINKVISQFADCGIDELKIRDIRLREEEPVPEFRLKRNPLINELLEKQANKTPDKIALINCGKKYTFKEINDEANRIANALIGRGFREGSSIAFLLERNKTLITTFLGIIKAGCVAIPLDTNFTDEKMSYIKENSDSKYIVTYEDIEDAINPDDLISEGDASFPEVNLKPDAPIFLLYTSGSTGKPKGVISTHCGISNLTTVHIKTNYKKLLSISSIAFDISEEDILVALTNDMELIFANDDEIRDIVLLARLIEDTEPEFVDLTPSRLLSYLQVPEFCQALNRFVGVGCGGEPFTKNVYDSIKKNADILVYNGYGPLETSLTTNIKKIINPGYITNGKPLFNFITDVRDIDAKLLPYGVIGELYIGGLGVSKGYYKMDEKTKEVFVTINDIPYYKSGDNAIQLPSNEIVIKGRIDNQIKLRGQRVEPEEIEQVILKYDDIKNVVVMIRELNGEKHLCAYFTAKSEIDIEDLRNYLANILSSYMVPTFFIQLDEFPETTSGKIDRNRFPEPKFETKNINPTNNFEKTLYSLCCDILDFKDFGVTDNLFKLGFTSLTLMKLNSDIYHKFDVLLKHTDLMLHPTIREIAMLLKNDSPIDEIEKIKPVSSNKYPMSSQQKRLYVLYRKNPTLTNYNLPNVRKFKKPVDIGRLENAINKVIDIEEVLRTSLHVENGEYIQKIHKNRNIKVDFVKLDDNADIDEVLCSYVHPFNLEDEPLLRIKVLEYGGEFYVFSDMHHILGDQISNDVLYNKIIDAYYDRPIYPERIQYKDYTFWVKKQQTIEADYWKKKEVSDTGSLIYADFNRPLVQTFNGEKISRSLDKNAIEKLARDNNTTIYKLLLSQFVILLHKYTNEDTVQIGTVTSGRTHPDVQSTLGMFVNTLPFIQSVSGEDTLKETLIKTEEELSSLFANQNYTIDQIIADHNVSTSSSHNPLFNIVFLQNTADEFENEVEWDESKFDLTCKLKNSESELTIEFDYNKDIYAFDKINGVFEHFIYLIDNIGGNIDKKVKDIKILSPAHEERIMEMAGFNSDVIHEPIVISFKKQVEKCPEKVILSNDVISLTYNDLNLRTNSLSNYLKDKCGVKKQDNIVLIANRSIESVVGLLSIIKLNAVYVPVNPFSPKERINHIIEQVNAKVILTNIELDLDDVDIVNMGEESIYDYDNGDIESTYDGYLCILHTSGTTGVPKGVPITHWNMENFLATVEDKFGGKGCKVFYHTTNIGFDTSLFEVLFPILYGMHLYVINENYDFTKIPQSIINQKSMLNVVPAKLKMFLGLVNFDMVMKSLGQLILSGEILTENFVKELRQNYHPIIYNAYGPCEATVFVTIKEIPSSDEVTIGKANINTQIYILNNERQLSPMGIPGELCIGGKQVSEGYLKKQDLANKVFIDNPFGEGKLYCTGDLAFLGKDGDIHFLGRIDSQIKLNGQRVEVDEVNKQIEKNGDINQAVTIPNPNKTQLYSYIVSDKTIDIDQLLNDLELSLISYMIPASIMQVDYIPINSNGKIDTKKLPMPKVIKNKYKPPTNDIERSIVKIWDDVLNVRRIGINDNFYLLGGDSIKAIRIVALLQKEGIICNPKDILNYKTPYLIAKNVKDVDEFSYPAVEGKVDLLPIQKYFFEEIKRNNYTQDFILESKIDLDINLLQKAFDELTNIHDMMRSSFKMKNGEPVQEILPLDSRICEINEIEISGDLDESIEKIILDGNDTLDVSNMLMDVSLIRHKGKSYLVFVVHHLIIDGISWGVLFDDLTYIYNQLLRGREIDIIRPYPYKLWVEDVKNFIDGISEKEKEHWIKLNNQLDDSKISGKSKRFSFNINDVSYDLDNSLMLSEEEFLALAIVRAYKKTYGKDIIINRESHGRDETLANVNRTVGWFTSQYPVSVKVSGNNDDISLMLDILNLKRAFNEVNNLGLNYLSMIYTTEELKFKHCPVTFNFLSTEFKFKNELFESYDLPVDDYKIDESLSENIQYGIDLNIFSSDDGYLIYGKCADATYLDDYLSVFIDNIKSELKFISHLDKTIITGLSESQLGIYLDEKVNKKGTAYSTFKILECDLNKSVSEISEAILAVIDKHPILKGRILDNQIHPLLICDAIPDIDVVDSGDLSALVREFDLEKSLSYFYIIDRKDRKAIFYDVHHVINDVFARRLIERDLIAALDGKLDGSIDLGFINAFKDSYESQFENSYGSAHEYYANELADLEEVNTLPRDVNGTRGIVSFRIPNIRSRVDEFAHSLGITVGNVLTAVFAYTYSRFAGSEKVYFNFTEHGRHEDYAQNAAGMFTRTIPILVDCRDDLTENYLRYFSDLALNSMVNSVYPFRLLASEFNLNNNVLFEYNFDLNDVSHVDSLVVNDVYIDLISQFLCVLNDSEDDFVISIYHSDKYSRENIIRFVEAYSRILTQMLDKDTLADIEYTSDDDLNLLDSYNQTEYVLKYVDILDAFNDNIGKNPDNPAVSYNDVSYSYAESAFIAKCISDNLKDLGVEKGCNVAFLVERSELYLFSILGILSAGAVYVPLDNTHPYNYIDFILSDTESRVLIVSDETYEYAKSFNHNFKILNISDIFKEEIGTLSTLPVVYNDLACILYTSGTTGVPKGVKTTRKALINVSSYYIDSYGLTEDDVFGLFSSIGFDVTNFVIGAVLCSGACLAIVPEDIRLDMLELNNYFNKHNVTHSFITTQVGKLFMASVENTSLEVLTVAGEKLGKFESPEDYLLVDAYGPTEAFAFNTSIDVKSKIDDSSIGKLNYNNKAYVLDNECRRVPIGAVGELYFAGYQVAKGYLNRKKETDDVFIDNPFDDGDYGVLYRTGDIVRVLSDGTLAILARRDGQVKVRGNRVELSEVESCIRELDYVEDVTVQVTDNNELVAYVVADDENGDVTQENIRSHVLKNKLDYMVPSFVIFLDEIPLTVNSKVDRNALPAVDADDMHADYVGAVNEIEQVIVDAFEAVFNQKGIGLYDDFVRLGGNSITAIRLILLLQKNDISCSARDILNYKTPYMIAQNIENVCKISHDSVEGDVDLLPIQSYFFNHINKNEYSQHFLLKSSQNLDANILQESLNELINLHDMLRASYKLDENIPVQSISPINGCVYEINEYDICDDFESEVNAIYKRSVSSLNIENKLIDVSLIHDNVDYILLVFHHLIVDGVSWNILLSDLTNIYLSFKEGKEINMVKSYSYKSWVNDVKELVNDISPKEKNHWIEVNGLLDDSEIKGNEKGFNFTINAEYDVDNLVMLSEEEYWALAIARAYKKTYGRDIIFNRESHGRDESIADLNQSVGWFTSQYPVPVDISNDYDDISLMKDVYELKTAFRDVNHLGLNYSSLIYTSKELEYKHCPVTFNFLSTEFTFKNQLFESIDLNFSRNDEDNAEVYGIDFNIDRIDDSYYVGGDYGENTFIGDKINIFIENIKSELEFLANFSFKDDKIICNLSESQLEVYLNEKENDMGTAYSTWECVKCPPDKSIDEIKSAIHALIRKHPVLKGRILDDGDMPLFICDSYPLIEVRDNDDYSMLIKRFDLEKTLARFFIIDKDSRYIFYDIHHVINDAVGFNIIKNDLKDAFEDNLSPDIDLGFVYAGRDSFESKFRADYESAHEFYIDKLSAINEAGALAKDSQGSSVMISLPIHGVRRKVDEFIEKNNITVGTFLNSVFAYAYSRFIKSDKVYYNFVEHGRHESYAQNALGMFARTIPVLIDCKKDNINDYLSYFSDLTINSMLNSIYPYRLLAQEFTLNNDVLFEYNFDLNDVSNIGDDIVVKEDIIDAFSEFFCIINDLDDGYVIHVKQTDKFFKDTGINFAKLYAKILLQMLDMKKLDEIIG</sequence>
<dbReference type="Gene3D" id="3.40.50.980">
    <property type="match status" value="2"/>
</dbReference>
<comment type="caution">
    <text evidence="4">The sequence shown here is derived from an EMBL/GenBank/DDBJ whole genome shotgun (WGS) entry which is preliminary data.</text>
</comment>
<dbReference type="Gene3D" id="2.30.38.10">
    <property type="entry name" value="Luciferase, Domain 3"/>
    <property type="match status" value="1"/>
</dbReference>
<accession>A0A8T3VIS2</accession>